<evidence type="ECO:0000256" key="2">
    <source>
        <dbReference type="ARBA" id="ARBA00022737"/>
    </source>
</evidence>
<feature type="region of interest" description="Disordered" evidence="6">
    <location>
        <begin position="529"/>
        <end position="552"/>
    </location>
</feature>
<evidence type="ECO:0000256" key="4">
    <source>
        <dbReference type="ARBA" id="ARBA00022833"/>
    </source>
</evidence>
<dbReference type="InterPro" id="IPR013087">
    <property type="entry name" value="Znf_C2H2_type"/>
</dbReference>
<feature type="signal peptide" evidence="7">
    <location>
        <begin position="1"/>
        <end position="19"/>
    </location>
</feature>
<evidence type="ECO:0000313" key="9">
    <source>
        <dbReference type="EMBL" id="KAK7481219.1"/>
    </source>
</evidence>
<reference evidence="9 10" key="1">
    <citation type="journal article" date="2023" name="Sci. Data">
        <title>Genome assembly of the Korean intertidal mud-creeper Batillaria attramentaria.</title>
        <authorList>
            <person name="Patra A.K."/>
            <person name="Ho P.T."/>
            <person name="Jun S."/>
            <person name="Lee S.J."/>
            <person name="Kim Y."/>
            <person name="Won Y.J."/>
        </authorList>
    </citation>
    <scope>NUCLEOTIDE SEQUENCE [LARGE SCALE GENOMIC DNA]</scope>
    <source>
        <strain evidence="9">Wonlab-2016</strain>
    </source>
</reference>
<feature type="domain" description="C2H2-type" evidence="8">
    <location>
        <begin position="70"/>
        <end position="93"/>
    </location>
</feature>
<dbReference type="Gene3D" id="3.30.160.60">
    <property type="entry name" value="Classic Zinc Finger"/>
    <property type="match status" value="4"/>
</dbReference>
<organism evidence="9 10">
    <name type="scientific">Batillaria attramentaria</name>
    <dbReference type="NCBI Taxonomy" id="370345"/>
    <lineage>
        <taxon>Eukaryota</taxon>
        <taxon>Metazoa</taxon>
        <taxon>Spiralia</taxon>
        <taxon>Lophotrochozoa</taxon>
        <taxon>Mollusca</taxon>
        <taxon>Gastropoda</taxon>
        <taxon>Caenogastropoda</taxon>
        <taxon>Sorbeoconcha</taxon>
        <taxon>Cerithioidea</taxon>
        <taxon>Batillariidae</taxon>
        <taxon>Batillaria</taxon>
    </lineage>
</organism>
<feature type="domain" description="C2H2-type" evidence="8">
    <location>
        <begin position="1019"/>
        <end position="1042"/>
    </location>
</feature>
<comment type="caution">
    <text evidence="9">The sequence shown here is derived from an EMBL/GenBank/DDBJ whole genome shotgun (WGS) entry which is preliminary data.</text>
</comment>
<name>A0ABD0K1W1_9CAEN</name>
<feature type="compositionally biased region" description="Polar residues" evidence="6">
    <location>
        <begin position="529"/>
        <end position="539"/>
    </location>
</feature>
<feature type="domain" description="C2H2-type" evidence="8">
    <location>
        <begin position="126"/>
        <end position="154"/>
    </location>
</feature>
<keyword evidence="7" id="KW-0732">Signal</keyword>
<dbReference type="AlphaFoldDB" id="A0ABD0K1W1"/>
<evidence type="ECO:0000256" key="5">
    <source>
        <dbReference type="PROSITE-ProRule" id="PRU00042"/>
    </source>
</evidence>
<evidence type="ECO:0000256" key="7">
    <source>
        <dbReference type="SAM" id="SignalP"/>
    </source>
</evidence>
<dbReference type="SMART" id="SM00355">
    <property type="entry name" value="ZnF_C2H2"/>
    <property type="match status" value="7"/>
</dbReference>
<feature type="region of interest" description="Disordered" evidence="6">
    <location>
        <begin position="438"/>
        <end position="460"/>
    </location>
</feature>
<feature type="domain" description="C2H2-type" evidence="8">
    <location>
        <begin position="789"/>
        <end position="824"/>
    </location>
</feature>
<keyword evidence="3 5" id="KW-0863">Zinc-finger</keyword>
<keyword evidence="2" id="KW-0677">Repeat</keyword>
<feature type="domain" description="C2H2-type" evidence="8">
    <location>
        <begin position="1047"/>
        <end position="1070"/>
    </location>
</feature>
<protein>
    <recommendedName>
        <fullName evidence="8">C2H2-type domain-containing protein</fullName>
    </recommendedName>
</protein>
<dbReference type="PROSITE" id="PS50157">
    <property type="entry name" value="ZINC_FINGER_C2H2_2"/>
    <property type="match status" value="5"/>
</dbReference>
<evidence type="ECO:0000256" key="1">
    <source>
        <dbReference type="ARBA" id="ARBA00022723"/>
    </source>
</evidence>
<feature type="compositionally biased region" description="Basic and acidic residues" evidence="6">
    <location>
        <begin position="445"/>
        <end position="456"/>
    </location>
</feature>
<dbReference type="Pfam" id="PF00096">
    <property type="entry name" value="zf-C2H2"/>
    <property type="match status" value="4"/>
</dbReference>
<accession>A0ABD0K1W1</accession>
<evidence type="ECO:0000256" key="6">
    <source>
        <dbReference type="SAM" id="MobiDB-lite"/>
    </source>
</evidence>
<dbReference type="GO" id="GO:0008270">
    <property type="term" value="F:zinc ion binding"/>
    <property type="evidence" value="ECO:0007669"/>
    <property type="project" value="UniProtKB-KW"/>
</dbReference>
<dbReference type="PANTHER" id="PTHR24409">
    <property type="entry name" value="ZINC FINGER PROTEIN 142"/>
    <property type="match status" value="1"/>
</dbReference>
<feature type="compositionally biased region" description="Basic and acidic residues" evidence="6">
    <location>
        <begin position="542"/>
        <end position="551"/>
    </location>
</feature>
<dbReference type="InterPro" id="IPR036236">
    <property type="entry name" value="Znf_C2H2_sf"/>
</dbReference>
<dbReference type="Proteomes" id="UP001519460">
    <property type="component" value="Unassembled WGS sequence"/>
</dbReference>
<evidence type="ECO:0000259" key="8">
    <source>
        <dbReference type="PROSITE" id="PS50157"/>
    </source>
</evidence>
<dbReference type="SUPFAM" id="SSF57667">
    <property type="entry name" value="beta-beta-alpha zinc fingers"/>
    <property type="match status" value="2"/>
</dbReference>
<dbReference type="PANTHER" id="PTHR24409:SF295">
    <property type="entry name" value="AZ2-RELATED"/>
    <property type="match status" value="1"/>
</dbReference>
<keyword evidence="4" id="KW-0862">Zinc</keyword>
<keyword evidence="10" id="KW-1185">Reference proteome</keyword>
<feature type="chain" id="PRO_5044765793" description="C2H2-type domain-containing protein" evidence="7">
    <location>
        <begin position="20"/>
        <end position="1105"/>
    </location>
</feature>
<dbReference type="EMBL" id="JACVVK020000265">
    <property type="protein sequence ID" value="KAK7481219.1"/>
    <property type="molecule type" value="Genomic_DNA"/>
</dbReference>
<evidence type="ECO:0000256" key="3">
    <source>
        <dbReference type="ARBA" id="ARBA00022771"/>
    </source>
</evidence>
<dbReference type="PROSITE" id="PS00028">
    <property type="entry name" value="ZINC_FINGER_C2H2_1"/>
    <property type="match status" value="4"/>
</dbReference>
<keyword evidence="1" id="KW-0479">Metal-binding</keyword>
<gene>
    <name evidence="9" type="ORF">BaRGS_00027479</name>
</gene>
<sequence length="1105" mass="121129">MGWLLYLFFFFPPAVFSWGENSNIISPVKESVGVSGHRRKIKPFTQRKPFSEDDHTVGTVSTWKKREKKYRCEFCSKAFVARRDCVGHVNAVHLVNPHLFMQNHMLPANILSDEHGTTWTRRKNNFTCKFCGKVFAVNRDYIGHMNAMHLKHSPYKDTSWKRRKKNFTCQFCGKAFAVNRDFVVVHAGVGYSEQQAGSNSPFNCSYQVGDGKPYPALLSNNIWARQNQSVGSSRLQPEPFISFFLTELAFLSSEQVESAPSSSLNTGLAKRYAVKLLREYLKAKGRNIDFEMLDVGFQIHLDPAHLHHGENSHKDTHCWTGPKASSTTCYDKLHKERSETGSGTALCATSNVIEVKKEPAEPVTHCEAGGGFHEEVSPSGCTGNYQGCKCGCQGDCSTGGCGVGNLGPHAVGHRPAAVRGQAHGQDIDRWQSRYSLGSRQQDLPAAKDRSHTEQIRDPSIFSGAVDLSSEQKNAGAEFMSGASSSGGNVKIHRPKAKCLKSSLLVCDVCGQEQRQECIIREQETSGDSFTTSVATSGIATGSRKEKSDEAARASCKLLQGKKPQNESLPQFPISSVSVAPSNPFPPFLSLHGSSAMLMAQQSRVGVGPLGALRSVVPFPAAVQPQSSYALSPWYWGTAHLPQMLCDLQVKAGKIGLGSRMELVSDLITNSTSHTASQQNEAVSSRDNIHTSTMTTGAECFSDLTGFFVSDAAGRRVDNRGHGEFSLHLSSDSLIPSWSKETPKRDTCFRSRDQKFQPARCTKSVRYSAFARADNLKTHVRQVHGIGEQLICCTCGKKFRSKVRLDEHRTVCSANVVASHTGTHSWSIQLGALPVSKIAGCTTAAAHPHAQLPLSESLPEAISGFSDTSVTARVGVQWIAEAIDLGTVVGQRLFEEPDRSSMSLGSKSEHPSETPLKYQYRKMNFVAATGNSLLVEWHMEKWALHALTFSSRTSKQAVSTAGRDTWLTSVKQREQPGIAAALDADSCSRFVQGQKVGRSLGSNTTDSLEEGGARASQRPIQCPECGKVLSQARNLRRHYQVCHESTILPCDYCDCAFNRSDNLLKHLRDKHGIGEKLSCPTCDKTFRNKALLESHQSECAATLPPQ</sequence>
<proteinExistence type="predicted"/>
<evidence type="ECO:0000313" key="10">
    <source>
        <dbReference type="Proteomes" id="UP001519460"/>
    </source>
</evidence>